<name>A0A940WKC2_9ACTN</name>
<dbReference type="EMBL" id="JAFCNB010000001">
    <property type="protein sequence ID" value="MBP2702726.1"/>
    <property type="molecule type" value="Genomic_DNA"/>
</dbReference>
<dbReference type="RefSeq" id="WP_210153982.1">
    <property type="nucleotide sequence ID" value="NZ_JAFCNB010000001.1"/>
</dbReference>
<reference evidence="2" key="1">
    <citation type="submission" date="2021-02" db="EMBL/GenBank/DDBJ databases">
        <title>Draft genome sequence of Microbispora sp. RL4-1S isolated from rice leaves in Thailand.</title>
        <authorList>
            <person name="Muangham S."/>
            <person name="Duangmal K."/>
        </authorList>
    </citation>
    <scope>NUCLEOTIDE SEQUENCE</scope>
    <source>
        <strain evidence="2">RL4-1S</strain>
    </source>
</reference>
<evidence type="ECO:0000313" key="3">
    <source>
        <dbReference type="Proteomes" id="UP000674234"/>
    </source>
</evidence>
<dbReference type="AlphaFoldDB" id="A0A940WKC2"/>
<comment type="caution">
    <text evidence="2">The sequence shown here is derived from an EMBL/GenBank/DDBJ whole genome shotgun (WGS) entry which is preliminary data.</text>
</comment>
<dbReference type="Proteomes" id="UP000674234">
    <property type="component" value="Unassembled WGS sequence"/>
</dbReference>
<protein>
    <submittedName>
        <fullName evidence="2">Uncharacterized protein</fullName>
    </submittedName>
</protein>
<feature type="region of interest" description="Disordered" evidence="1">
    <location>
        <begin position="1"/>
        <end position="31"/>
    </location>
</feature>
<accession>A0A940WKC2</accession>
<evidence type="ECO:0000256" key="1">
    <source>
        <dbReference type="SAM" id="MobiDB-lite"/>
    </source>
</evidence>
<keyword evidence="3" id="KW-1185">Reference proteome</keyword>
<proteinExistence type="predicted"/>
<evidence type="ECO:0000313" key="2">
    <source>
        <dbReference type="EMBL" id="MBP2702726.1"/>
    </source>
</evidence>
<organism evidence="2 3">
    <name type="scientific">Microbispora oryzae</name>
    <dbReference type="NCBI Taxonomy" id="2806554"/>
    <lineage>
        <taxon>Bacteria</taxon>
        <taxon>Bacillati</taxon>
        <taxon>Actinomycetota</taxon>
        <taxon>Actinomycetes</taxon>
        <taxon>Streptosporangiales</taxon>
        <taxon>Streptosporangiaceae</taxon>
        <taxon>Microbispora</taxon>
    </lineage>
</organism>
<sequence>MTPTAKPDPPRRTSAEPQGPPGPSGDPCARFHDLRRDYCYQVLDRLTGN</sequence>
<gene>
    <name evidence="2" type="ORF">JOL79_02785</name>
</gene>